<dbReference type="Proteomes" id="UP000008672">
    <property type="component" value="Unassembled WGS sequence"/>
</dbReference>
<reference evidence="2" key="2">
    <citation type="submission" date="2025-08" db="UniProtKB">
        <authorList>
            <consortium name="Ensembl"/>
        </authorList>
    </citation>
    <scope>IDENTIFICATION</scope>
</reference>
<gene>
    <name evidence="2" type="primary">TUFT1A</name>
</gene>
<accession>H2ZY70</accession>
<proteinExistence type="predicted"/>
<dbReference type="OMA" id="HMEHFLA"/>
<sequence length="318" mass="37302">EIIKVYLEAKAKNQTNHEQNVKDLQEEVQQIQETCYTLTKFRENIAEKLNRKKSDASPMNEQMQVRRKTPQVTATGAISLLQLYQVEVQSDEETEKMREMTKKLYARLQEAERKHQAEKKALEGKASHYRQELAHTGEALRSAKDGLEERDLKIEELQRLMNGMEQEHKTLLVKMKESEKELTEMRMLNQNSQQLQTRSVQLEKEVSTLREKIHHLDDMLKSQQRKVRQMIEQLEVSKTHIQEKDKIIQDLQEKVSFLEAENREMHDRMAYLETNQGASTSTFRSLGSTELLLRSGEKKTPLPSMPNKRLPLFRVVET</sequence>
<evidence type="ECO:0000313" key="2">
    <source>
        <dbReference type="Ensembl" id="ENSLACP00000002341.1"/>
    </source>
</evidence>
<dbReference type="Gene3D" id="1.20.5.170">
    <property type="match status" value="1"/>
</dbReference>
<name>H2ZY70_LATCH</name>
<dbReference type="GeneTree" id="ENSGT00950000183065"/>
<dbReference type="SUPFAM" id="SSF57997">
    <property type="entry name" value="Tropomyosin"/>
    <property type="match status" value="1"/>
</dbReference>
<feature type="coiled-coil region" evidence="1">
    <location>
        <begin position="94"/>
        <end position="268"/>
    </location>
</feature>
<organism evidence="2 3">
    <name type="scientific">Latimeria chalumnae</name>
    <name type="common">Coelacanth</name>
    <dbReference type="NCBI Taxonomy" id="7897"/>
    <lineage>
        <taxon>Eukaryota</taxon>
        <taxon>Metazoa</taxon>
        <taxon>Chordata</taxon>
        <taxon>Craniata</taxon>
        <taxon>Vertebrata</taxon>
        <taxon>Euteleostomi</taxon>
        <taxon>Coelacanthiformes</taxon>
        <taxon>Coelacanthidae</taxon>
        <taxon>Latimeria</taxon>
    </lineage>
</organism>
<dbReference type="eggNOG" id="ENOG502QW76">
    <property type="taxonomic scope" value="Eukaryota"/>
</dbReference>
<evidence type="ECO:0000256" key="1">
    <source>
        <dbReference type="SAM" id="Coils"/>
    </source>
</evidence>
<keyword evidence="1" id="KW-0175">Coiled coil</keyword>
<dbReference type="EMBL" id="AFYH01168204">
    <property type="status" value="NOT_ANNOTATED_CDS"/>
    <property type="molecule type" value="Genomic_DNA"/>
</dbReference>
<dbReference type="AlphaFoldDB" id="H2ZY70"/>
<dbReference type="EMBL" id="AFYH01168205">
    <property type="status" value="NOT_ANNOTATED_CDS"/>
    <property type="molecule type" value="Genomic_DNA"/>
</dbReference>
<dbReference type="PANTHER" id="PTHR23171:SF4">
    <property type="entry name" value="TUFTELIN"/>
    <property type="match status" value="1"/>
</dbReference>
<dbReference type="STRING" id="7897.ENSLACP00000002341"/>
<evidence type="ECO:0000313" key="3">
    <source>
        <dbReference type="Proteomes" id="UP000008672"/>
    </source>
</evidence>
<dbReference type="InterPro" id="IPR051375">
    <property type="entry name" value="Tuftelin_GRINL1A/MYZAP/CCD68"/>
</dbReference>
<reference evidence="2" key="3">
    <citation type="submission" date="2025-09" db="UniProtKB">
        <authorList>
            <consortium name="Ensembl"/>
        </authorList>
    </citation>
    <scope>IDENTIFICATION</scope>
</reference>
<keyword evidence="3" id="KW-1185">Reference proteome</keyword>
<dbReference type="Ensembl" id="ENSLACT00000002359.1">
    <property type="protein sequence ID" value="ENSLACP00000002341.1"/>
    <property type="gene ID" value="ENSLACG00000002090.1"/>
</dbReference>
<protein>
    <recommendedName>
        <fullName evidence="4">Tuftelin 1a</fullName>
    </recommendedName>
</protein>
<dbReference type="Bgee" id="ENSLACG00000002090">
    <property type="expression patterns" value="Expressed in pectoral fin and 5 other cell types or tissues"/>
</dbReference>
<evidence type="ECO:0008006" key="4">
    <source>
        <dbReference type="Google" id="ProtNLM"/>
    </source>
</evidence>
<dbReference type="HOGENOM" id="CLU_060115_0_0_1"/>
<feature type="coiled-coil region" evidence="1">
    <location>
        <begin position="7"/>
        <end position="34"/>
    </location>
</feature>
<dbReference type="PANTHER" id="PTHR23171">
    <property type="entry name" value="GDOWN1"/>
    <property type="match status" value="1"/>
</dbReference>
<reference evidence="3" key="1">
    <citation type="submission" date="2011-08" db="EMBL/GenBank/DDBJ databases">
        <title>The draft genome of Latimeria chalumnae.</title>
        <authorList>
            <person name="Di Palma F."/>
            <person name="Alfoldi J."/>
            <person name="Johnson J."/>
            <person name="Berlin A."/>
            <person name="Gnerre S."/>
            <person name="Jaffe D."/>
            <person name="MacCallum I."/>
            <person name="Young S."/>
            <person name="Walker B.J."/>
            <person name="Lander E."/>
            <person name="Lindblad-Toh K."/>
        </authorList>
    </citation>
    <scope>NUCLEOTIDE SEQUENCE [LARGE SCALE GENOMIC DNA]</scope>
    <source>
        <strain evidence="3">Wild caught</strain>
    </source>
</reference>
<dbReference type="GO" id="GO:0031674">
    <property type="term" value="C:I band"/>
    <property type="evidence" value="ECO:0007669"/>
    <property type="project" value="TreeGrafter"/>
</dbReference>
<dbReference type="InParanoid" id="H2ZY70"/>
<dbReference type="GO" id="GO:0035556">
    <property type="term" value="P:intracellular signal transduction"/>
    <property type="evidence" value="ECO:0007669"/>
    <property type="project" value="TreeGrafter"/>
</dbReference>